<sequence length="30" mass="3410">MTLCGRQVVSLRRGSSTKMYAFTITLRTTM</sequence>
<evidence type="ECO:0000313" key="2">
    <source>
        <dbReference type="EMBL" id="GFS80608.1"/>
    </source>
</evidence>
<organism evidence="1 5">
    <name type="scientific">Nephila pilipes</name>
    <name type="common">Giant wood spider</name>
    <name type="synonym">Nephila maculata</name>
    <dbReference type="NCBI Taxonomy" id="299642"/>
    <lineage>
        <taxon>Eukaryota</taxon>
        <taxon>Metazoa</taxon>
        <taxon>Ecdysozoa</taxon>
        <taxon>Arthropoda</taxon>
        <taxon>Chelicerata</taxon>
        <taxon>Arachnida</taxon>
        <taxon>Araneae</taxon>
        <taxon>Araneomorphae</taxon>
        <taxon>Entelegynae</taxon>
        <taxon>Araneoidea</taxon>
        <taxon>Nephilidae</taxon>
        <taxon>Nephila</taxon>
    </lineage>
</organism>
<keyword evidence="5" id="KW-1185">Reference proteome</keyword>
<feature type="non-terminal residue" evidence="1">
    <location>
        <position position="30"/>
    </location>
</feature>
<evidence type="ECO:0000313" key="5">
    <source>
        <dbReference type="Proteomes" id="UP000887013"/>
    </source>
</evidence>
<name>A0A8X6MSQ4_NEPPI</name>
<dbReference type="EMBL" id="BMAW01024284">
    <property type="protein sequence ID" value="GFT87245.1"/>
    <property type="molecule type" value="Genomic_DNA"/>
</dbReference>
<dbReference type="Proteomes" id="UP000887013">
    <property type="component" value="Unassembled WGS sequence"/>
</dbReference>
<gene>
    <name evidence="4" type="ORF">NPIL_314841</name>
    <name evidence="3" type="ORF">NPIL_368531</name>
    <name evidence="1" type="ORF">NPIL_469311</name>
    <name evidence="2" type="ORF">NPIL_634041</name>
</gene>
<evidence type="ECO:0000313" key="4">
    <source>
        <dbReference type="EMBL" id="GFT97733.1"/>
    </source>
</evidence>
<evidence type="ECO:0000313" key="3">
    <source>
        <dbReference type="EMBL" id="GFT87245.1"/>
    </source>
</evidence>
<reference evidence="1" key="1">
    <citation type="submission" date="2020-08" db="EMBL/GenBank/DDBJ databases">
        <title>Multicomponent nature underlies the extraordinary mechanical properties of spider dragline silk.</title>
        <authorList>
            <person name="Kono N."/>
            <person name="Nakamura H."/>
            <person name="Mori M."/>
            <person name="Yoshida Y."/>
            <person name="Ohtoshi R."/>
            <person name="Malay A.D."/>
            <person name="Moran D.A.P."/>
            <person name="Tomita M."/>
            <person name="Numata K."/>
            <person name="Arakawa K."/>
        </authorList>
    </citation>
    <scope>NUCLEOTIDE SEQUENCE</scope>
</reference>
<dbReference type="EMBL" id="BMAW01050585">
    <property type="protein sequence ID" value="GFS76061.1"/>
    <property type="molecule type" value="Genomic_DNA"/>
</dbReference>
<dbReference type="EMBL" id="BMAW01051461">
    <property type="protein sequence ID" value="GFS80608.1"/>
    <property type="molecule type" value="Genomic_DNA"/>
</dbReference>
<comment type="caution">
    <text evidence="1">The sequence shown here is derived from an EMBL/GenBank/DDBJ whole genome shotgun (WGS) entry which is preliminary data.</text>
</comment>
<proteinExistence type="predicted"/>
<dbReference type="EMBL" id="BMAW01026534">
    <property type="protein sequence ID" value="GFT97733.1"/>
    <property type="molecule type" value="Genomic_DNA"/>
</dbReference>
<evidence type="ECO:0000313" key="1">
    <source>
        <dbReference type="EMBL" id="GFS76061.1"/>
    </source>
</evidence>
<dbReference type="AlphaFoldDB" id="A0A8X6MSQ4"/>
<protein>
    <submittedName>
        <fullName evidence="1">Uncharacterized protein</fullName>
    </submittedName>
</protein>
<accession>A0A8X6MSQ4</accession>